<dbReference type="EMBL" id="VLLL01000005">
    <property type="protein sequence ID" value="TWJ14911.1"/>
    <property type="molecule type" value="Genomic_DNA"/>
</dbReference>
<feature type="transmembrane region" description="Helical" evidence="2">
    <location>
        <begin position="87"/>
        <end position="110"/>
    </location>
</feature>
<keyword evidence="2" id="KW-1133">Transmembrane helix</keyword>
<evidence type="ECO:0000256" key="1">
    <source>
        <dbReference type="SAM" id="MobiDB-lite"/>
    </source>
</evidence>
<gene>
    <name evidence="3" type="ORF">LX16_0605</name>
</gene>
<comment type="caution">
    <text evidence="3">The sequence shown here is derived from an EMBL/GenBank/DDBJ whole genome shotgun (WGS) entry which is preliminary data.</text>
</comment>
<sequence>MSLGPPSEPVPEAAPPPYPAAPAPFRSGGTVPTGPPPPGYPPAAPGPFHPGGTVPTGRPGGAWPGIVAMAVGLFGCGVPFLPFDMTGFRHLIALPMGLAGLALAIFGCVGNRRGKPVAVAGIVVCLPVVALGVWWLAAWFLPGL</sequence>
<organism evidence="3 4">
    <name type="scientific">Stackebrandtia albiflava</name>
    <dbReference type="NCBI Taxonomy" id="406432"/>
    <lineage>
        <taxon>Bacteria</taxon>
        <taxon>Bacillati</taxon>
        <taxon>Actinomycetota</taxon>
        <taxon>Actinomycetes</taxon>
        <taxon>Glycomycetales</taxon>
        <taxon>Glycomycetaceae</taxon>
        <taxon>Stackebrandtia</taxon>
    </lineage>
</organism>
<evidence type="ECO:0000313" key="3">
    <source>
        <dbReference type="EMBL" id="TWJ14911.1"/>
    </source>
</evidence>
<dbReference type="OrthoDB" id="4560955at2"/>
<name>A0A562VAN9_9ACTN</name>
<dbReference type="Proteomes" id="UP000321617">
    <property type="component" value="Unassembled WGS sequence"/>
</dbReference>
<proteinExistence type="predicted"/>
<keyword evidence="4" id="KW-1185">Reference proteome</keyword>
<dbReference type="RefSeq" id="WP_147132735.1">
    <property type="nucleotide sequence ID" value="NZ_BAABIJ010000001.1"/>
</dbReference>
<protein>
    <recommendedName>
        <fullName evidence="5">DUF4190 domain-containing protein</fullName>
    </recommendedName>
</protein>
<evidence type="ECO:0000256" key="2">
    <source>
        <dbReference type="SAM" id="Phobius"/>
    </source>
</evidence>
<feature type="compositionally biased region" description="Pro residues" evidence="1">
    <location>
        <begin position="1"/>
        <end position="22"/>
    </location>
</feature>
<reference evidence="3 4" key="1">
    <citation type="journal article" date="2013" name="Stand. Genomic Sci.">
        <title>Genomic Encyclopedia of Type Strains, Phase I: The one thousand microbial genomes (KMG-I) project.</title>
        <authorList>
            <person name="Kyrpides N.C."/>
            <person name="Woyke T."/>
            <person name="Eisen J.A."/>
            <person name="Garrity G."/>
            <person name="Lilburn T.G."/>
            <person name="Beck B.J."/>
            <person name="Whitman W.B."/>
            <person name="Hugenholtz P."/>
            <person name="Klenk H.P."/>
        </authorList>
    </citation>
    <scope>NUCLEOTIDE SEQUENCE [LARGE SCALE GENOMIC DNA]</scope>
    <source>
        <strain evidence="3 4">DSM 45044</strain>
    </source>
</reference>
<keyword evidence="2" id="KW-0472">Membrane</keyword>
<feature type="transmembrane region" description="Helical" evidence="2">
    <location>
        <begin position="117"/>
        <end position="141"/>
    </location>
</feature>
<feature type="compositionally biased region" description="Pro residues" evidence="1">
    <location>
        <begin position="33"/>
        <end position="48"/>
    </location>
</feature>
<keyword evidence="2" id="KW-0812">Transmembrane</keyword>
<accession>A0A562VAN9</accession>
<feature type="transmembrane region" description="Helical" evidence="2">
    <location>
        <begin position="62"/>
        <end position="81"/>
    </location>
</feature>
<evidence type="ECO:0000313" key="4">
    <source>
        <dbReference type="Proteomes" id="UP000321617"/>
    </source>
</evidence>
<feature type="region of interest" description="Disordered" evidence="1">
    <location>
        <begin position="1"/>
        <end position="57"/>
    </location>
</feature>
<evidence type="ECO:0008006" key="5">
    <source>
        <dbReference type="Google" id="ProtNLM"/>
    </source>
</evidence>
<dbReference type="AlphaFoldDB" id="A0A562VAN9"/>